<comment type="cofactor">
    <cofactor evidence="5">
        <name>pyridoxal 5'-phosphate</name>
        <dbReference type="ChEBI" id="CHEBI:597326"/>
    </cofactor>
    <text evidence="5">Binds 1 pyridoxal phosphate per subunit.</text>
</comment>
<dbReference type="NCBIfam" id="TIGR00707">
    <property type="entry name" value="argD"/>
    <property type="match status" value="1"/>
</dbReference>
<organism evidence="6 7">
    <name type="scientific">Ectobacillus funiculus</name>
    <dbReference type="NCBI Taxonomy" id="137993"/>
    <lineage>
        <taxon>Bacteria</taxon>
        <taxon>Bacillati</taxon>
        <taxon>Bacillota</taxon>
        <taxon>Bacilli</taxon>
        <taxon>Bacillales</taxon>
        <taxon>Bacillaceae</taxon>
        <taxon>Ectobacillus</taxon>
    </lineage>
</organism>
<sequence>MSSALFPNYKRWELEIVEGKGTKVIDANGTEYLDFVSGIAVCNLGHCHPAVVEAVQAQLQKLWHVSNLFENSLQEEVASLLVANSDGQRVFFCNSGAEANEAAIKLARKHTGKSKILTFHQSFHGRTFATMTATGQEKIHSGFGPLLPTFSYLPFNDAAALEQAMDHEVAAVMVEAVQGEGGVTPAQTEFLQAAEKLCKQYGALLIIDEVQTGIGRTGKAFAYQHYGISPDIITVAKGLGNGIPVGALIGKEELADTFSAGTHGTTFGGNMIAMSAAKAVLENVMQPEFLESVTEKEAYFMELLQDVTSLPVVKEVRGKGLMIGIECNTEAAPFVTELQKKGLLVLVAGPNVVRLLPPLTVTKEELETAASAIKEVLGKVSAVSL</sequence>
<dbReference type="RefSeq" id="WP_379952008.1">
    <property type="nucleotide sequence ID" value="NZ_JBHMAF010000196.1"/>
</dbReference>
<feature type="binding site" evidence="5">
    <location>
        <position position="126"/>
    </location>
    <ligand>
        <name>N(2)-acetyl-L-ornithine</name>
        <dbReference type="ChEBI" id="CHEBI:57805"/>
    </ligand>
</feature>
<keyword evidence="5" id="KW-0963">Cytoplasm</keyword>
<keyword evidence="1 5" id="KW-0032">Aminotransferase</keyword>
<dbReference type="SUPFAM" id="SSF53383">
    <property type="entry name" value="PLP-dependent transferases"/>
    <property type="match status" value="1"/>
</dbReference>
<protein>
    <recommendedName>
        <fullName evidence="5">Acetylornithine aminotransferase</fullName>
        <shortName evidence="5">ACOAT</shortName>
        <ecNumber evidence="5">2.6.1.11</ecNumber>
    </recommendedName>
</protein>
<keyword evidence="2 5" id="KW-0028">Amino-acid biosynthesis</keyword>
<dbReference type="Pfam" id="PF00202">
    <property type="entry name" value="Aminotran_3"/>
    <property type="match status" value="1"/>
</dbReference>
<dbReference type="InterPro" id="IPR015421">
    <property type="entry name" value="PyrdxlP-dep_Trfase_major"/>
</dbReference>
<evidence type="ECO:0000256" key="3">
    <source>
        <dbReference type="ARBA" id="ARBA00022679"/>
    </source>
</evidence>
<evidence type="ECO:0000256" key="2">
    <source>
        <dbReference type="ARBA" id="ARBA00022605"/>
    </source>
</evidence>
<keyword evidence="4 5" id="KW-0663">Pyridoxal phosphate</keyword>
<evidence type="ECO:0000256" key="4">
    <source>
        <dbReference type="ARBA" id="ARBA00022898"/>
    </source>
</evidence>
<dbReference type="InterPro" id="IPR005814">
    <property type="entry name" value="Aminotrans_3"/>
</dbReference>
<evidence type="ECO:0000313" key="7">
    <source>
        <dbReference type="Proteomes" id="UP001589609"/>
    </source>
</evidence>
<dbReference type="PANTHER" id="PTHR11986:SF79">
    <property type="entry name" value="ACETYLORNITHINE AMINOTRANSFERASE, MITOCHONDRIAL"/>
    <property type="match status" value="1"/>
</dbReference>
<feature type="binding site" evidence="5">
    <location>
        <begin position="96"/>
        <end position="97"/>
    </location>
    <ligand>
        <name>pyridoxal 5'-phosphate</name>
        <dbReference type="ChEBI" id="CHEBI:597326"/>
    </ligand>
</feature>
<dbReference type="NCBIfam" id="NF002797">
    <property type="entry name" value="PRK02936.1"/>
    <property type="match status" value="1"/>
</dbReference>
<evidence type="ECO:0000256" key="5">
    <source>
        <dbReference type="HAMAP-Rule" id="MF_01107"/>
    </source>
</evidence>
<dbReference type="EMBL" id="JBHMAF010000196">
    <property type="protein sequence ID" value="MFB9761952.1"/>
    <property type="molecule type" value="Genomic_DNA"/>
</dbReference>
<dbReference type="Gene3D" id="3.40.640.10">
    <property type="entry name" value="Type I PLP-dependent aspartate aminotransferase-like (Major domain)"/>
    <property type="match status" value="1"/>
</dbReference>
<comment type="caution">
    <text evidence="6">The sequence shown here is derived from an EMBL/GenBank/DDBJ whole genome shotgun (WGS) entry which is preliminary data.</text>
</comment>
<keyword evidence="3 5" id="KW-0808">Transferase</keyword>
<comment type="similarity">
    <text evidence="5">Belongs to the class-III pyridoxal-phosphate-dependent aminotransferase family. ArgD subfamily.</text>
</comment>
<comment type="subunit">
    <text evidence="5">Homodimer.</text>
</comment>
<dbReference type="PROSITE" id="PS00600">
    <property type="entry name" value="AA_TRANSFER_CLASS_3"/>
    <property type="match status" value="1"/>
</dbReference>
<dbReference type="Proteomes" id="UP001589609">
    <property type="component" value="Unassembled WGS sequence"/>
</dbReference>
<dbReference type="InterPro" id="IPR050103">
    <property type="entry name" value="Class-III_PLP-dep_AT"/>
</dbReference>
<comment type="pathway">
    <text evidence="5">Amino-acid biosynthesis; L-arginine biosynthesis; N(2)-acetyl-L-ornithine from L-glutamate: step 4/4.</text>
</comment>
<feature type="binding site" evidence="5">
    <location>
        <position position="266"/>
    </location>
    <ligand>
        <name>pyridoxal 5'-phosphate</name>
        <dbReference type="ChEBI" id="CHEBI:597326"/>
    </ligand>
</feature>
<name>A0ABV5WMT4_9BACI</name>
<feature type="modified residue" description="N6-(pyridoxal phosphate)lysine" evidence="5">
    <location>
        <position position="237"/>
    </location>
</feature>
<evidence type="ECO:0000313" key="6">
    <source>
        <dbReference type="EMBL" id="MFB9761952.1"/>
    </source>
</evidence>
<dbReference type="NCBIfam" id="NF002325">
    <property type="entry name" value="PRK01278.1"/>
    <property type="match status" value="1"/>
</dbReference>
<comment type="catalytic activity">
    <reaction evidence="5">
        <text>N(2)-acetyl-L-ornithine + 2-oxoglutarate = N-acetyl-L-glutamate 5-semialdehyde + L-glutamate</text>
        <dbReference type="Rhea" id="RHEA:18049"/>
        <dbReference type="ChEBI" id="CHEBI:16810"/>
        <dbReference type="ChEBI" id="CHEBI:29123"/>
        <dbReference type="ChEBI" id="CHEBI:29985"/>
        <dbReference type="ChEBI" id="CHEBI:57805"/>
        <dbReference type="EC" id="2.6.1.11"/>
    </reaction>
</comment>
<feature type="binding site" evidence="5">
    <location>
        <begin position="208"/>
        <end position="211"/>
    </location>
    <ligand>
        <name>pyridoxal 5'-phosphate</name>
        <dbReference type="ChEBI" id="CHEBI:597326"/>
    </ligand>
</feature>
<proteinExistence type="inferred from homology"/>
<dbReference type="HAMAP" id="MF_01107">
    <property type="entry name" value="ArgD_aminotrans_3"/>
    <property type="match status" value="1"/>
</dbReference>
<dbReference type="InterPro" id="IPR049704">
    <property type="entry name" value="Aminotrans_3_PPA_site"/>
</dbReference>
<dbReference type="CDD" id="cd00610">
    <property type="entry name" value="OAT_like"/>
    <property type="match status" value="1"/>
</dbReference>
<comment type="miscellaneous">
    <text evidence="5">May also have succinyldiaminopimelate aminotransferase activity, thus carrying out the corresponding step in lysine biosynthesis.</text>
</comment>
<feature type="binding site" evidence="5">
    <location>
        <position position="265"/>
    </location>
    <ligand>
        <name>N(2)-acetyl-L-ornithine</name>
        <dbReference type="ChEBI" id="CHEBI:57805"/>
    </ligand>
</feature>
<gene>
    <name evidence="5" type="primary">argD</name>
    <name evidence="6" type="ORF">ACFFMS_27375</name>
</gene>
<dbReference type="InterPro" id="IPR015422">
    <property type="entry name" value="PyrdxlP-dep_Trfase_small"/>
</dbReference>
<dbReference type="InterPro" id="IPR004636">
    <property type="entry name" value="AcOrn/SuccOrn_fam"/>
</dbReference>
<comment type="subcellular location">
    <subcellularLocation>
        <location evidence="5">Cytoplasm</location>
    </subcellularLocation>
</comment>
<dbReference type="Gene3D" id="3.90.1150.10">
    <property type="entry name" value="Aspartate Aminotransferase, domain 1"/>
    <property type="match status" value="1"/>
</dbReference>
<dbReference type="EC" id="2.6.1.11" evidence="5"/>
<dbReference type="GO" id="GO:0003992">
    <property type="term" value="F:N2-acetyl-L-ornithine:2-oxoglutarate 5-aminotransferase activity"/>
    <property type="evidence" value="ECO:0007669"/>
    <property type="project" value="UniProtKB-EC"/>
</dbReference>
<evidence type="ECO:0000256" key="1">
    <source>
        <dbReference type="ARBA" id="ARBA00022576"/>
    </source>
</evidence>
<dbReference type="PANTHER" id="PTHR11986">
    <property type="entry name" value="AMINOTRANSFERASE CLASS III"/>
    <property type="match status" value="1"/>
</dbReference>
<keyword evidence="7" id="KW-1185">Reference proteome</keyword>
<keyword evidence="5" id="KW-0055">Arginine biosynthesis</keyword>
<dbReference type="InterPro" id="IPR015424">
    <property type="entry name" value="PyrdxlP-dep_Trfase"/>
</dbReference>
<feature type="binding site" evidence="5">
    <location>
        <position position="123"/>
    </location>
    <ligand>
        <name>pyridoxal 5'-phosphate</name>
        <dbReference type="ChEBI" id="CHEBI:597326"/>
    </ligand>
</feature>
<reference evidence="6 7" key="1">
    <citation type="submission" date="2024-09" db="EMBL/GenBank/DDBJ databases">
        <authorList>
            <person name="Sun Q."/>
            <person name="Mori K."/>
        </authorList>
    </citation>
    <scope>NUCLEOTIDE SEQUENCE [LARGE SCALE GENOMIC DNA]</scope>
    <source>
        <strain evidence="6 7">JCM 11201</strain>
    </source>
</reference>
<accession>A0ABV5WMT4</accession>
<dbReference type="PIRSF" id="PIRSF000521">
    <property type="entry name" value="Transaminase_4ab_Lys_Orn"/>
    <property type="match status" value="1"/>
</dbReference>